<dbReference type="OrthoDB" id="9816296at2"/>
<accession>A0A2W2EIT1</accession>
<dbReference type="Gene3D" id="1.10.357.10">
    <property type="entry name" value="Tetracycline Repressor, domain 2"/>
    <property type="match status" value="1"/>
</dbReference>
<feature type="compositionally biased region" description="Basic and acidic residues" evidence="1">
    <location>
        <begin position="18"/>
        <end position="27"/>
    </location>
</feature>
<dbReference type="Pfam" id="PF13977">
    <property type="entry name" value="TetR_C_6"/>
    <property type="match status" value="1"/>
</dbReference>
<feature type="domain" description="BetI-type transcriptional repressor C-terminal" evidence="2">
    <location>
        <begin position="57"/>
        <end position="160"/>
    </location>
</feature>
<dbReference type="InterPro" id="IPR039538">
    <property type="entry name" value="BetI_C"/>
</dbReference>
<organism evidence="3 4">
    <name type="scientific">Nonomuraea aridisoli</name>
    <dbReference type="NCBI Taxonomy" id="2070368"/>
    <lineage>
        <taxon>Bacteria</taxon>
        <taxon>Bacillati</taxon>
        <taxon>Actinomycetota</taxon>
        <taxon>Actinomycetes</taxon>
        <taxon>Streptosporangiales</taxon>
        <taxon>Streptosporangiaceae</taxon>
        <taxon>Nonomuraea</taxon>
    </lineage>
</organism>
<comment type="caution">
    <text evidence="3">The sequence shown here is derived from an EMBL/GenBank/DDBJ whole genome shotgun (WGS) entry which is preliminary data.</text>
</comment>
<name>A0A2W2EIT1_9ACTN</name>
<evidence type="ECO:0000259" key="2">
    <source>
        <dbReference type="Pfam" id="PF13977"/>
    </source>
</evidence>
<gene>
    <name evidence="3" type="ORF">C1J01_20210</name>
</gene>
<evidence type="ECO:0000313" key="3">
    <source>
        <dbReference type="EMBL" id="PZG16685.1"/>
    </source>
</evidence>
<dbReference type="EMBL" id="POUD01000080">
    <property type="protein sequence ID" value="PZG16685.1"/>
    <property type="molecule type" value="Genomic_DNA"/>
</dbReference>
<feature type="region of interest" description="Disordered" evidence="1">
    <location>
        <begin position="1"/>
        <end position="27"/>
    </location>
</feature>
<protein>
    <recommendedName>
        <fullName evidence="2">BetI-type transcriptional repressor C-terminal domain-containing protein</fullName>
    </recommendedName>
</protein>
<reference evidence="3 4" key="1">
    <citation type="submission" date="2018-01" db="EMBL/GenBank/DDBJ databases">
        <title>Draft genome sequence of Nonomuraea sp. KC333.</title>
        <authorList>
            <person name="Sahin N."/>
            <person name="Saygin H."/>
            <person name="Ay H."/>
        </authorList>
    </citation>
    <scope>NUCLEOTIDE SEQUENCE [LARGE SCALE GENOMIC DNA]</scope>
    <source>
        <strain evidence="3 4">KC333</strain>
    </source>
</reference>
<feature type="region of interest" description="Disordered" evidence="1">
    <location>
        <begin position="165"/>
        <end position="185"/>
    </location>
</feature>
<dbReference type="Proteomes" id="UP000249304">
    <property type="component" value="Unassembled WGS sequence"/>
</dbReference>
<evidence type="ECO:0000256" key="1">
    <source>
        <dbReference type="SAM" id="MobiDB-lite"/>
    </source>
</evidence>
<keyword evidence="4" id="KW-1185">Reference proteome</keyword>
<sequence length="185" mass="19581">MHGAALAEHPSGRSCGRSGEHAGGRDRGGRLVAQRVTQAVAAHGDPASSRAFLYGGLSTLIPVDEESRRIVLAYQAHYLLTLTRPEPAPEGLTYADALRDFVAEQIRQAREEGGATVEDPRTAAAILLAVITGLQMSVLAGQYDGETAVGLLTAHLDSLFALAGPHASRPSRRGSRARQGRPRAR</sequence>
<dbReference type="AlphaFoldDB" id="A0A2W2EIT1"/>
<dbReference type="SUPFAM" id="SSF48498">
    <property type="entry name" value="Tetracyclin repressor-like, C-terminal domain"/>
    <property type="match status" value="1"/>
</dbReference>
<evidence type="ECO:0000313" key="4">
    <source>
        <dbReference type="Proteomes" id="UP000249304"/>
    </source>
</evidence>
<feature type="compositionally biased region" description="Basic residues" evidence="1">
    <location>
        <begin position="169"/>
        <end position="185"/>
    </location>
</feature>
<proteinExistence type="predicted"/>
<dbReference type="InterPro" id="IPR036271">
    <property type="entry name" value="Tet_transcr_reg_TetR-rel_C_sf"/>
</dbReference>